<keyword evidence="1" id="KW-0472">Membrane</keyword>
<keyword evidence="1" id="KW-0812">Transmembrane</keyword>
<dbReference type="AlphaFoldDB" id="A0AAD8FCT3"/>
<keyword evidence="1" id="KW-1133">Transmembrane helix</keyword>
<evidence type="ECO:0000313" key="2">
    <source>
        <dbReference type="EMBL" id="KAK0060242.1"/>
    </source>
</evidence>
<reference evidence="2" key="1">
    <citation type="journal article" date="2023" name="PLoS Negl. Trop. Dis.">
        <title>A genome sequence for Biomphalaria pfeifferi, the major vector snail for the human-infecting parasite Schistosoma mansoni.</title>
        <authorList>
            <person name="Bu L."/>
            <person name="Lu L."/>
            <person name="Laidemitt M.R."/>
            <person name="Zhang S.M."/>
            <person name="Mutuku M."/>
            <person name="Mkoji G."/>
            <person name="Steinauer M."/>
            <person name="Loker E.S."/>
        </authorList>
    </citation>
    <scope>NUCLEOTIDE SEQUENCE</scope>
    <source>
        <strain evidence="2">KasaAsao</strain>
    </source>
</reference>
<dbReference type="PANTHER" id="PTHR31389">
    <property type="entry name" value="LD39211P"/>
    <property type="match status" value="1"/>
</dbReference>
<dbReference type="Pfam" id="PF07801">
    <property type="entry name" value="DUF1647"/>
    <property type="match status" value="1"/>
</dbReference>
<reference evidence="2" key="2">
    <citation type="submission" date="2023-04" db="EMBL/GenBank/DDBJ databases">
        <authorList>
            <person name="Bu L."/>
            <person name="Lu L."/>
            <person name="Laidemitt M.R."/>
            <person name="Zhang S.M."/>
            <person name="Mutuku M."/>
            <person name="Mkoji G."/>
            <person name="Steinauer M."/>
            <person name="Loker E.S."/>
        </authorList>
    </citation>
    <scope>NUCLEOTIDE SEQUENCE</scope>
    <source>
        <strain evidence="2">KasaAsao</strain>
        <tissue evidence="2">Whole Snail</tissue>
    </source>
</reference>
<name>A0AAD8FCT3_BIOPF</name>
<keyword evidence="3" id="KW-1185">Reference proteome</keyword>
<dbReference type="EMBL" id="JASAOG010000037">
    <property type="protein sequence ID" value="KAK0060242.1"/>
    <property type="molecule type" value="Genomic_DNA"/>
</dbReference>
<dbReference type="InterPro" id="IPR012444">
    <property type="entry name" value="DUF1647"/>
</dbReference>
<gene>
    <name evidence="2" type="ORF">Bpfe_010429</name>
</gene>
<feature type="transmembrane region" description="Helical" evidence="1">
    <location>
        <begin position="7"/>
        <end position="28"/>
    </location>
</feature>
<organism evidence="2 3">
    <name type="scientific">Biomphalaria pfeifferi</name>
    <name type="common">Bloodfluke planorb</name>
    <name type="synonym">Freshwater snail</name>
    <dbReference type="NCBI Taxonomy" id="112525"/>
    <lineage>
        <taxon>Eukaryota</taxon>
        <taxon>Metazoa</taxon>
        <taxon>Spiralia</taxon>
        <taxon>Lophotrochozoa</taxon>
        <taxon>Mollusca</taxon>
        <taxon>Gastropoda</taxon>
        <taxon>Heterobranchia</taxon>
        <taxon>Euthyneura</taxon>
        <taxon>Panpulmonata</taxon>
        <taxon>Hygrophila</taxon>
        <taxon>Lymnaeoidea</taxon>
        <taxon>Planorbidae</taxon>
        <taxon>Biomphalaria</taxon>
    </lineage>
</organism>
<accession>A0AAD8FCT3</accession>
<sequence length="414" mass="47509">MLRLGKFSFYVLLFLSGILANSLIYNIFQVLNKSKSERILSQNLNYWRQEETVESNDAFFERMASVLTQKLAAVTDSEKTENFVSCINEEVIGNSCASTGCLRLQLPTSVRERVNQLVRPSQLHLSDNITTVLREMRAQVPGTYEIIVVTATSSNHFEEAKSMISNVRVNLLPHLNNVTFIVYNLGLTEDEALQLSSNCNCLLIRFPFEKFPPHVSYLKCYTWKPIIVNAHITQTHLLLWADASIRFHQDFKHTADLLERARTRGLQVGWSPNSIAYQTLQSTFHFFGDEACAYQPYMSSLNAVIVFYNEEFVRRLILEPWSACAMSSQCMCPADEQDLQAIRISCHKRKGKYDYGICHRFDQSALSIIGTKLYQGLVRHIFLQDLRNFVDVRRGDKVIEKGAPFYKNELSKLL</sequence>
<protein>
    <submittedName>
        <fullName evidence="2">Uncharacterized protein</fullName>
    </submittedName>
</protein>
<dbReference type="PANTHER" id="PTHR31389:SF4">
    <property type="entry name" value="LD39211P"/>
    <property type="match status" value="1"/>
</dbReference>
<proteinExistence type="predicted"/>
<evidence type="ECO:0000313" key="3">
    <source>
        <dbReference type="Proteomes" id="UP001233172"/>
    </source>
</evidence>
<dbReference type="Proteomes" id="UP001233172">
    <property type="component" value="Unassembled WGS sequence"/>
</dbReference>
<evidence type="ECO:0000256" key="1">
    <source>
        <dbReference type="SAM" id="Phobius"/>
    </source>
</evidence>
<comment type="caution">
    <text evidence="2">The sequence shown here is derived from an EMBL/GenBank/DDBJ whole genome shotgun (WGS) entry which is preliminary data.</text>
</comment>